<comment type="cofactor">
    <cofactor evidence="1">
        <name>Zn(2+)</name>
        <dbReference type="ChEBI" id="CHEBI:29105"/>
    </cofactor>
</comment>
<comment type="similarity">
    <text evidence="2">Belongs to the peptidase M20A family.</text>
</comment>
<sequence>MSPHRRATPDPQETVDLLSALIRNACVNDGTPTPESGGEARTADTLADYFSDSAVETERVEPVPGRVTTLFRVPGHDPKAPALTLLGHTDVVPADPRTWTRDPFSGEVRDGIVWGRGAIDMLNLTSAMAVVTKAVSRTPHRLAGDLVFAAVADEEAGSRYGVGWIAEHAPGLLPWDHALTESAGARVGPRAVTVTVGEKGAFPRRLHVRGSSGHGSMPWGTDNAALLAAEAALRVARHRTPARTDERWHDFVHATGLPADVTAGLLNPDTLDDHLVHLGDSARFAHALTHLTFAPTVLKSGDKLNVIPATAVIEVDVRSLPGQDDDDIDAELRTALGDLADRVEIERLSRRTASASPAGRLYDVMGDAIRHQLPDAEILPTLTAGGTDARFVRDAGGVAYGFGVYAPGWDVGKTRRLFHGDDEHVDVESLHLTTRALDEVVRVFLGGAS</sequence>
<dbReference type="Proteomes" id="UP000037151">
    <property type="component" value="Unassembled WGS sequence"/>
</dbReference>
<evidence type="ECO:0000256" key="5">
    <source>
        <dbReference type="ARBA" id="ARBA00022833"/>
    </source>
</evidence>
<dbReference type="InterPro" id="IPR011650">
    <property type="entry name" value="Peptidase_M20_dimer"/>
</dbReference>
<evidence type="ECO:0000256" key="2">
    <source>
        <dbReference type="ARBA" id="ARBA00006247"/>
    </source>
</evidence>
<dbReference type="GO" id="GO:0016787">
    <property type="term" value="F:hydrolase activity"/>
    <property type="evidence" value="ECO:0007669"/>
    <property type="project" value="UniProtKB-KW"/>
</dbReference>
<organism evidence="7 8">
    <name type="scientific">Streptomyces acidiscabies</name>
    <dbReference type="NCBI Taxonomy" id="42234"/>
    <lineage>
        <taxon>Bacteria</taxon>
        <taxon>Bacillati</taxon>
        <taxon>Actinomycetota</taxon>
        <taxon>Actinomycetes</taxon>
        <taxon>Kitasatosporales</taxon>
        <taxon>Streptomycetaceae</taxon>
        <taxon>Streptomyces</taxon>
    </lineage>
</organism>
<dbReference type="InterPro" id="IPR036264">
    <property type="entry name" value="Bact_exopeptidase_dim_dom"/>
</dbReference>
<evidence type="ECO:0000313" key="8">
    <source>
        <dbReference type="Proteomes" id="UP000037151"/>
    </source>
</evidence>
<evidence type="ECO:0000256" key="4">
    <source>
        <dbReference type="ARBA" id="ARBA00022801"/>
    </source>
</evidence>
<accession>A0A0L0JCB9</accession>
<protein>
    <submittedName>
        <fullName evidence="7">Acetylornithine deacetylase</fullName>
    </submittedName>
</protein>
<dbReference type="Gene3D" id="3.40.630.10">
    <property type="entry name" value="Zn peptidases"/>
    <property type="match status" value="1"/>
</dbReference>
<dbReference type="SUPFAM" id="SSF55031">
    <property type="entry name" value="Bacterial exopeptidase dimerisation domain"/>
    <property type="match status" value="1"/>
</dbReference>
<reference evidence="8" key="1">
    <citation type="submission" date="2014-07" db="EMBL/GenBank/DDBJ databases">
        <title>Genome sequencing of plant-pathogenic Streptomyces species.</title>
        <authorList>
            <person name="Harrison J."/>
            <person name="Sapp M."/>
            <person name="Thwaites R."/>
            <person name="Studholme D.J."/>
        </authorList>
    </citation>
    <scope>NUCLEOTIDE SEQUENCE [LARGE SCALE GENOMIC DNA]</scope>
    <source>
        <strain evidence="8">NCPPB 4445</strain>
    </source>
</reference>
<dbReference type="Gene3D" id="1.10.150.900">
    <property type="match status" value="1"/>
</dbReference>
<evidence type="ECO:0000313" key="7">
    <source>
        <dbReference type="EMBL" id="KND23382.1"/>
    </source>
</evidence>
<keyword evidence="5" id="KW-0862">Zinc</keyword>
<keyword evidence="3" id="KW-0479">Metal-binding</keyword>
<gene>
    <name evidence="7" type="ORF">IQ63_45085</name>
</gene>
<dbReference type="GO" id="GO:0046872">
    <property type="term" value="F:metal ion binding"/>
    <property type="evidence" value="ECO:0007669"/>
    <property type="project" value="UniProtKB-KW"/>
</dbReference>
<evidence type="ECO:0000256" key="3">
    <source>
        <dbReference type="ARBA" id="ARBA00022723"/>
    </source>
</evidence>
<dbReference type="AlphaFoldDB" id="A0A0L0JCB9"/>
<comment type="caution">
    <text evidence="7">The sequence shown here is derived from an EMBL/GenBank/DDBJ whole genome shotgun (WGS) entry which is preliminary data.</text>
</comment>
<dbReference type="InterPro" id="IPR002933">
    <property type="entry name" value="Peptidase_M20"/>
</dbReference>
<dbReference type="OrthoDB" id="7055905at2"/>
<proteinExistence type="inferred from homology"/>
<dbReference type="PANTHER" id="PTHR43808">
    <property type="entry name" value="ACETYLORNITHINE DEACETYLASE"/>
    <property type="match status" value="1"/>
</dbReference>
<dbReference type="PANTHER" id="PTHR43808:SF8">
    <property type="entry name" value="PEPTIDASE M20 DIMERISATION DOMAIN-CONTAINING PROTEIN"/>
    <property type="match status" value="1"/>
</dbReference>
<dbReference type="Pfam" id="PF01546">
    <property type="entry name" value="Peptidase_M20"/>
    <property type="match status" value="1"/>
</dbReference>
<keyword evidence="4" id="KW-0378">Hydrolase</keyword>
<name>A0A0L0JCB9_9ACTN</name>
<dbReference type="Pfam" id="PF07687">
    <property type="entry name" value="M20_dimer"/>
    <property type="match status" value="1"/>
</dbReference>
<dbReference type="SUPFAM" id="SSF53187">
    <property type="entry name" value="Zn-dependent exopeptidases"/>
    <property type="match status" value="1"/>
</dbReference>
<dbReference type="InterPro" id="IPR050072">
    <property type="entry name" value="Peptidase_M20A"/>
</dbReference>
<evidence type="ECO:0000259" key="6">
    <source>
        <dbReference type="Pfam" id="PF07687"/>
    </source>
</evidence>
<dbReference type="RefSeq" id="WP_050375819.1">
    <property type="nucleotide sequence ID" value="NZ_KQ257835.1"/>
</dbReference>
<dbReference type="EMBL" id="JPPY01000262">
    <property type="protein sequence ID" value="KND23382.1"/>
    <property type="molecule type" value="Genomic_DNA"/>
</dbReference>
<dbReference type="PATRIC" id="fig|42234.21.peg.9261"/>
<evidence type="ECO:0000256" key="1">
    <source>
        <dbReference type="ARBA" id="ARBA00001947"/>
    </source>
</evidence>
<feature type="domain" description="Peptidase M20 dimerisation" evidence="6">
    <location>
        <begin position="196"/>
        <end position="341"/>
    </location>
</feature>
<dbReference type="Gene3D" id="3.30.70.360">
    <property type="match status" value="1"/>
</dbReference>